<evidence type="ECO:0000313" key="3">
    <source>
        <dbReference type="Proteomes" id="UP000799777"/>
    </source>
</evidence>
<dbReference type="EMBL" id="ML978168">
    <property type="protein sequence ID" value="KAF2033159.1"/>
    <property type="molecule type" value="Genomic_DNA"/>
</dbReference>
<accession>A0A9P4HGG7</accession>
<keyword evidence="1" id="KW-0119">Carbohydrate metabolism</keyword>
<organism evidence="2 3">
    <name type="scientific">Setomelanomma holmii</name>
    <dbReference type="NCBI Taxonomy" id="210430"/>
    <lineage>
        <taxon>Eukaryota</taxon>
        <taxon>Fungi</taxon>
        <taxon>Dikarya</taxon>
        <taxon>Ascomycota</taxon>
        <taxon>Pezizomycotina</taxon>
        <taxon>Dothideomycetes</taxon>
        <taxon>Pleosporomycetidae</taxon>
        <taxon>Pleosporales</taxon>
        <taxon>Pleosporineae</taxon>
        <taxon>Phaeosphaeriaceae</taxon>
        <taxon>Setomelanomma</taxon>
    </lineage>
</organism>
<dbReference type="Proteomes" id="UP000799777">
    <property type="component" value="Unassembled WGS sequence"/>
</dbReference>
<comment type="caution">
    <text evidence="2">The sequence shown here is derived from an EMBL/GenBank/DDBJ whole genome shotgun (WGS) entry which is preliminary data.</text>
</comment>
<proteinExistence type="predicted"/>
<name>A0A9P4HGG7_9PLEO</name>
<sequence>MHAAARCLSGGPINITDVPGKHDKYLIDQMTAPTRGCVLHILRPETLGRSLEAYSRPERHRFLRIGSAHKGSSMLGVFNIGNKRRMELVSASSFQAHVAGDGSWILRSHVADTTHALPDRDAFASIVLAPEEYDILTAFPIETQASFRFVTIGLLGKMTGVAALLDAPSAAIIEHGVLSIS</sequence>
<dbReference type="PANTHER" id="PTHR31268">
    <property type="match status" value="1"/>
</dbReference>
<dbReference type="Pfam" id="PF05691">
    <property type="entry name" value="Raffinose_syn"/>
    <property type="match status" value="1"/>
</dbReference>
<dbReference type="OrthoDB" id="5417310at2759"/>
<dbReference type="PANTHER" id="PTHR31268:SF32">
    <property type="entry name" value="GALACTINOL--SUCROSE GALACTOSYLTRANSFERASE 2-RELATED"/>
    <property type="match status" value="1"/>
</dbReference>
<protein>
    <submittedName>
        <fullName evidence="2">Uncharacterized protein</fullName>
    </submittedName>
</protein>
<dbReference type="AlphaFoldDB" id="A0A9P4HGG7"/>
<evidence type="ECO:0000256" key="1">
    <source>
        <dbReference type="ARBA" id="ARBA00023277"/>
    </source>
</evidence>
<reference evidence="2" key="1">
    <citation type="journal article" date="2020" name="Stud. Mycol.">
        <title>101 Dothideomycetes genomes: a test case for predicting lifestyles and emergence of pathogens.</title>
        <authorList>
            <person name="Haridas S."/>
            <person name="Albert R."/>
            <person name="Binder M."/>
            <person name="Bloem J."/>
            <person name="Labutti K."/>
            <person name="Salamov A."/>
            <person name="Andreopoulos B."/>
            <person name="Baker S."/>
            <person name="Barry K."/>
            <person name="Bills G."/>
            <person name="Bluhm B."/>
            <person name="Cannon C."/>
            <person name="Castanera R."/>
            <person name="Culley D."/>
            <person name="Daum C."/>
            <person name="Ezra D."/>
            <person name="Gonzalez J."/>
            <person name="Henrissat B."/>
            <person name="Kuo A."/>
            <person name="Liang C."/>
            <person name="Lipzen A."/>
            <person name="Lutzoni F."/>
            <person name="Magnuson J."/>
            <person name="Mondo S."/>
            <person name="Nolan M."/>
            <person name="Ohm R."/>
            <person name="Pangilinan J."/>
            <person name="Park H.-J."/>
            <person name="Ramirez L."/>
            <person name="Alfaro M."/>
            <person name="Sun H."/>
            <person name="Tritt A."/>
            <person name="Yoshinaga Y."/>
            <person name="Zwiers L.-H."/>
            <person name="Turgeon B."/>
            <person name="Goodwin S."/>
            <person name="Spatafora J."/>
            <person name="Crous P."/>
            <person name="Grigoriev I."/>
        </authorList>
    </citation>
    <scope>NUCLEOTIDE SEQUENCE</scope>
    <source>
        <strain evidence="2">CBS 110217</strain>
    </source>
</reference>
<keyword evidence="3" id="KW-1185">Reference proteome</keyword>
<gene>
    <name evidence="2" type="ORF">EK21DRAFT_109293</name>
</gene>
<dbReference type="InterPro" id="IPR008811">
    <property type="entry name" value="Glycosyl_hydrolases_36"/>
</dbReference>
<evidence type="ECO:0000313" key="2">
    <source>
        <dbReference type="EMBL" id="KAF2033159.1"/>
    </source>
</evidence>